<dbReference type="GO" id="GO:0009252">
    <property type="term" value="P:peptidoglycan biosynthetic process"/>
    <property type="evidence" value="ECO:0007669"/>
    <property type="project" value="TreeGrafter"/>
</dbReference>
<dbReference type="PANTHER" id="PTHR38038">
    <property type="entry name" value="PENICILLIN-BINDING PROTEIN ACTIVATOR LPOA"/>
    <property type="match status" value="1"/>
</dbReference>
<dbReference type="InterPro" id="IPR028082">
    <property type="entry name" value="Peripla_BP_I"/>
</dbReference>
<dbReference type="SUPFAM" id="SSF53822">
    <property type="entry name" value="Periplasmic binding protein-like I"/>
    <property type="match status" value="1"/>
</dbReference>
<evidence type="ECO:0000313" key="2">
    <source>
        <dbReference type="EMBL" id="KRG19734.1"/>
    </source>
</evidence>
<dbReference type="AlphaFoldDB" id="A0A0Q9YGQ0"/>
<keyword evidence="1" id="KW-0472">Membrane</keyword>
<comment type="caution">
    <text evidence="2">The sequence shown here is derived from an EMBL/GenBank/DDBJ whole genome shotgun (WGS) entry which is preliminary data.</text>
</comment>
<name>A0A0Q9YGQ0_9GAMM</name>
<gene>
    <name evidence="2" type="primary">lpoA</name>
    <name evidence="2" type="ORF">HT99x_02713</name>
</gene>
<dbReference type="STRING" id="295108.HT99x_02713"/>
<dbReference type="Gene3D" id="3.40.50.2300">
    <property type="match status" value="2"/>
</dbReference>
<sequence>MLNTMRKTNHLQRALLVLIISFLTCFNAYGFGFFNKHTDKEDVVEQRETNRREYAPRERLSHEIRQIAILLPLTGQHAEAGVAIREGFLAGYYANPMQHKPNIRVYDTTRGDVQRVYETAIQEGADFIVGPLSKEDVLRIGRMGRQLQVPVLALNNHPELYQAPANFVMYTLAPETEAEQIAERAWEKGYRSASIVVPDNAWGKRTAGAFNARWQQLGGKIIRSVFANPSQDQAAAVRRLLGIDESQKRANDIKNLLKEKVEFKARRQDVDVIVMAAPPAQARQLKPLFDFYYAEDVPVLATSSIYSGSQNPRSDRDVNGVVFCDMPWLLDANKGASLRQLLNRDGEEHSDQYGRLFAMGYDAYNLTNQIRVLQGRGNYAGATGNLHLGNNNQIVRNLSWAKMVDGIATQIN</sequence>
<proteinExistence type="predicted"/>
<protein>
    <submittedName>
        <fullName evidence="2">Penicillin-binding protein activator LpoA</fullName>
    </submittedName>
</protein>
<evidence type="ECO:0000256" key="1">
    <source>
        <dbReference type="ARBA" id="ARBA00023136"/>
    </source>
</evidence>
<dbReference type="PANTHER" id="PTHR38038:SF1">
    <property type="entry name" value="PENICILLIN-BINDING PROTEIN ACTIVATOR LPOA"/>
    <property type="match status" value="1"/>
</dbReference>
<dbReference type="Pfam" id="PF04348">
    <property type="entry name" value="LppC"/>
    <property type="match status" value="1"/>
</dbReference>
<dbReference type="EMBL" id="LKAJ01000015">
    <property type="protein sequence ID" value="KRG19734.1"/>
    <property type="molecule type" value="Genomic_DNA"/>
</dbReference>
<dbReference type="InterPro" id="IPR007443">
    <property type="entry name" value="LpoA"/>
</dbReference>
<dbReference type="CDD" id="cd06339">
    <property type="entry name" value="PBP1_YraM_LppC_lipoprotein-like"/>
    <property type="match status" value="1"/>
</dbReference>
<accession>A0A0Q9YGQ0</accession>
<dbReference type="GO" id="GO:0031241">
    <property type="term" value="C:periplasmic side of cell outer membrane"/>
    <property type="evidence" value="ECO:0007669"/>
    <property type="project" value="TreeGrafter"/>
</dbReference>
<organism evidence="2">
    <name type="scientific">Candidatus Berkiella aquae</name>
    <dbReference type="NCBI Taxonomy" id="295108"/>
    <lineage>
        <taxon>Bacteria</taxon>
        <taxon>Pseudomonadati</taxon>
        <taxon>Pseudomonadota</taxon>
        <taxon>Gammaproteobacteria</taxon>
        <taxon>Candidatus Berkiellales</taxon>
        <taxon>Candidatus Berkiellaceae</taxon>
        <taxon>Candidatus Berkiella</taxon>
    </lineage>
</organism>
<reference evidence="2" key="1">
    <citation type="submission" date="2015-09" db="EMBL/GenBank/DDBJ databases">
        <title>Draft Genome Sequences of Two Novel Amoeba-resistant Intranuclear Bacteria, Candidatus Berkiella cookevillensis and Candidatus Berkiella aquae.</title>
        <authorList>
            <person name="Mehari Y.T."/>
            <person name="Arivett B.A."/>
            <person name="Farone A.L."/>
            <person name="Gunderson J.H."/>
            <person name="Farone M.B."/>
        </authorList>
    </citation>
    <scope>NUCLEOTIDE SEQUENCE [LARGE SCALE GENOMIC DNA]</scope>
    <source>
        <strain evidence="2">HT99</strain>
    </source>
</reference>
<dbReference type="GO" id="GO:0030234">
    <property type="term" value="F:enzyme regulator activity"/>
    <property type="evidence" value="ECO:0007669"/>
    <property type="project" value="TreeGrafter"/>
</dbReference>